<dbReference type="PROSITE" id="PS50911">
    <property type="entry name" value="CHAP"/>
    <property type="match status" value="1"/>
</dbReference>
<gene>
    <name evidence="3" type="ORF">JF625_04480</name>
</gene>
<feature type="chain" id="PRO_5037752268" evidence="1">
    <location>
        <begin position="17"/>
        <end position="238"/>
    </location>
</feature>
<evidence type="ECO:0000313" key="3">
    <source>
        <dbReference type="EMBL" id="MBW8724400.1"/>
    </source>
</evidence>
<feature type="non-terminal residue" evidence="3">
    <location>
        <position position="238"/>
    </location>
</feature>
<reference evidence="3" key="1">
    <citation type="submission" date="2020-06" db="EMBL/GenBank/DDBJ databases">
        <title>Stable isotope informed genome-resolved metagenomics uncovers potential trophic interactions in rhizosphere soil.</title>
        <authorList>
            <person name="Starr E.P."/>
            <person name="Shi S."/>
            <person name="Blazewicz S.J."/>
            <person name="Koch B.J."/>
            <person name="Probst A.J."/>
            <person name="Hungate B.A."/>
            <person name="Pett-Ridge J."/>
            <person name="Firestone M.K."/>
            <person name="Banfield J.F."/>
        </authorList>
    </citation>
    <scope>NUCLEOTIDE SEQUENCE</scope>
    <source>
        <strain evidence="3">YM_69_17</strain>
    </source>
</reference>
<evidence type="ECO:0000313" key="4">
    <source>
        <dbReference type="Proteomes" id="UP000700706"/>
    </source>
</evidence>
<proteinExistence type="predicted"/>
<sequence length="238" mass="25402">MTLVCSVALLSETAHAASRTTRQLNAAAAAASGQPSDQVEGAVRNAVATGQAPNGRTASPASAPERMAVAVPAPRPARASAAPAARAPAAAATADIAVPRTQLTARNITEQRQIQRVSTLKAQGRRWSCVPFARELTGFQISGDAWRWWDAAAGRYNRGRMPVAGSVIVLKRTGSMRRGHVAVVRRIVSSREIIVDQANWAPRGRVNEPARVIDVSAKNDWSQTRFWHQPTGQMGTSV</sequence>
<keyword evidence="1" id="KW-0732">Signal</keyword>
<organism evidence="3 4">
    <name type="scientific">Inquilinus limosus</name>
    <dbReference type="NCBI Taxonomy" id="171674"/>
    <lineage>
        <taxon>Bacteria</taxon>
        <taxon>Pseudomonadati</taxon>
        <taxon>Pseudomonadota</taxon>
        <taxon>Alphaproteobacteria</taxon>
        <taxon>Rhodospirillales</taxon>
        <taxon>Rhodospirillaceae</taxon>
        <taxon>Inquilinus</taxon>
    </lineage>
</organism>
<dbReference type="Gene3D" id="3.90.1720.10">
    <property type="entry name" value="endopeptidase domain like (from Nostoc punctiforme)"/>
    <property type="match status" value="1"/>
</dbReference>
<evidence type="ECO:0000256" key="1">
    <source>
        <dbReference type="SAM" id="SignalP"/>
    </source>
</evidence>
<accession>A0A952KDK4</accession>
<feature type="signal peptide" evidence="1">
    <location>
        <begin position="1"/>
        <end position="16"/>
    </location>
</feature>
<name>A0A952KDK4_9PROT</name>
<dbReference type="AlphaFoldDB" id="A0A952KDK4"/>
<dbReference type="InterPro" id="IPR038765">
    <property type="entry name" value="Papain-like_cys_pep_sf"/>
</dbReference>
<dbReference type="SUPFAM" id="SSF54001">
    <property type="entry name" value="Cysteine proteinases"/>
    <property type="match status" value="1"/>
</dbReference>
<feature type="domain" description="Peptidase C51" evidence="2">
    <location>
        <begin position="104"/>
        <end position="228"/>
    </location>
</feature>
<dbReference type="Pfam" id="PF05257">
    <property type="entry name" value="CHAP"/>
    <property type="match status" value="1"/>
</dbReference>
<evidence type="ECO:0000259" key="2">
    <source>
        <dbReference type="PROSITE" id="PS50911"/>
    </source>
</evidence>
<dbReference type="InterPro" id="IPR007921">
    <property type="entry name" value="CHAP_dom"/>
</dbReference>
<dbReference type="EMBL" id="JAEKLZ010000102">
    <property type="protein sequence ID" value="MBW8724400.1"/>
    <property type="molecule type" value="Genomic_DNA"/>
</dbReference>
<dbReference type="Proteomes" id="UP000700706">
    <property type="component" value="Unassembled WGS sequence"/>
</dbReference>
<protein>
    <submittedName>
        <fullName evidence="3">CHAP domain-containing protein</fullName>
    </submittedName>
</protein>
<comment type="caution">
    <text evidence="3">The sequence shown here is derived from an EMBL/GenBank/DDBJ whole genome shotgun (WGS) entry which is preliminary data.</text>
</comment>